<name>A0ABD7SR73_VIBCL</name>
<dbReference type="AlphaFoldDB" id="A0ABD7SR73"/>
<reference evidence="1 2" key="1">
    <citation type="submission" date="2019-06" db="EMBL/GenBank/DDBJ databases">
        <title>Vibrio cholerae phylogeny based on whole-genome sequencing reveals genetic diversity and population strucutre.</title>
        <authorList>
            <person name="Zhiqiu Y."/>
            <person name="Bin L."/>
            <person name="Lingyan J."/>
        </authorList>
    </citation>
    <scope>NUCLEOTIDE SEQUENCE [LARGE SCALE GENOMIC DNA]</scope>
    <source>
        <strain evidence="1 2">N2814</strain>
    </source>
</reference>
<dbReference type="EMBL" id="VSIJ01000005">
    <property type="protein sequence ID" value="TXX67253.1"/>
    <property type="molecule type" value="Genomic_DNA"/>
</dbReference>
<dbReference type="Proteomes" id="UP000323819">
    <property type="component" value="Unassembled WGS sequence"/>
</dbReference>
<accession>A0ABD7SR73</accession>
<protein>
    <submittedName>
        <fullName evidence="1">Uncharacterized protein</fullName>
    </submittedName>
</protein>
<comment type="caution">
    <text evidence="1">The sequence shown here is derived from an EMBL/GenBank/DDBJ whole genome shotgun (WGS) entry which is preliminary data.</text>
</comment>
<dbReference type="RefSeq" id="WP_044125650.1">
    <property type="nucleotide sequence ID" value="NZ_JAANNK010000037.1"/>
</dbReference>
<evidence type="ECO:0000313" key="1">
    <source>
        <dbReference type="EMBL" id="TXX67253.1"/>
    </source>
</evidence>
<gene>
    <name evidence="1" type="ORF">FXF03_01380</name>
</gene>
<organism evidence="1 2">
    <name type="scientific">Vibrio cholerae</name>
    <dbReference type="NCBI Taxonomy" id="666"/>
    <lineage>
        <taxon>Bacteria</taxon>
        <taxon>Pseudomonadati</taxon>
        <taxon>Pseudomonadota</taxon>
        <taxon>Gammaproteobacteria</taxon>
        <taxon>Vibrionales</taxon>
        <taxon>Vibrionaceae</taxon>
        <taxon>Vibrio</taxon>
    </lineage>
</organism>
<evidence type="ECO:0000313" key="2">
    <source>
        <dbReference type="Proteomes" id="UP000323819"/>
    </source>
</evidence>
<proteinExistence type="predicted"/>
<sequence length="153" mass="17159">MANNKIQSLVTVQAIKDFLSLEFVGQAETKKKSVVAIINELNKGEIISLKMLDSELFDNKFIPFITEMDYSLDLEFVPVKAVFDGLTNQQAKVTKTPHQKVKIKIQIDGAIEPIIDGTYDSDGMFEWYGEKLPLNLYLSNVLECALAIQNGTK</sequence>